<dbReference type="Gene3D" id="3.30.40.10">
    <property type="entry name" value="Zinc/RING finger domain, C3HC4 (zinc finger)"/>
    <property type="match status" value="1"/>
</dbReference>
<dbReference type="Proteomes" id="UP000321393">
    <property type="component" value="Unassembled WGS sequence"/>
</dbReference>
<dbReference type="AlphaFoldDB" id="A0A5A7UAN0"/>
<dbReference type="SMART" id="SM00184">
    <property type="entry name" value="RING"/>
    <property type="match status" value="1"/>
</dbReference>
<dbReference type="GO" id="GO:0008270">
    <property type="term" value="F:zinc ion binding"/>
    <property type="evidence" value="ECO:0007669"/>
    <property type="project" value="UniProtKB-KW"/>
</dbReference>
<protein>
    <recommendedName>
        <fullName evidence="2">RING-type E3 ubiquitin transferase</fullName>
        <ecNumber evidence="2">2.3.2.27</ecNumber>
    </recommendedName>
</protein>
<evidence type="ECO:0000256" key="3">
    <source>
        <dbReference type="ARBA" id="ARBA00022723"/>
    </source>
</evidence>
<keyword evidence="3" id="KW-0479">Metal-binding</keyword>
<dbReference type="STRING" id="1194695.A0A5A7UAN0"/>
<dbReference type="PANTHER" id="PTHR15710:SF196">
    <property type="entry name" value="F6A14.12 PROTEIN-RELATED"/>
    <property type="match status" value="1"/>
</dbReference>
<dbReference type="PROSITE" id="PS50089">
    <property type="entry name" value="ZF_RING_2"/>
    <property type="match status" value="1"/>
</dbReference>
<evidence type="ECO:0000313" key="9">
    <source>
        <dbReference type="EMBL" id="TYK04184.1"/>
    </source>
</evidence>
<dbReference type="Proteomes" id="UP000321947">
    <property type="component" value="Unassembled WGS sequence"/>
</dbReference>
<keyword evidence="5" id="KW-0862">Zinc</keyword>
<evidence type="ECO:0000256" key="6">
    <source>
        <dbReference type="PROSITE-ProRule" id="PRU00175"/>
    </source>
</evidence>
<evidence type="ECO:0000313" key="11">
    <source>
        <dbReference type="Proteomes" id="UP000321947"/>
    </source>
</evidence>
<dbReference type="InterPro" id="IPR013083">
    <property type="entry name" value="Znf_RING/FYVE/PHD"/>
</dbReference>
<dbReference type="Pfam" id="PF13639">
    <property type="entry name" value="zf-RING_2"/>
    <property type="match status" value="1"/>
</dbReference>
<feature type="domain" description="RING-type" evidence="7">
    <location>
        <begin position="81"/>
        <end position="128"/>
    </location>
</feature>
<dbReference type="OrthoDB" id="4348522at2759"/>
<evidence type="ECO:0000256" key="1">
    <source>
        <dbReference type="ARBA" id="ARBA00000900"/>
    </source>
</evidence>
<dbReference type="EMBL" id="SSTD01014613">
    <property type="protein sequence ID" value="TYK04184.1"/>
    <property type="molecule type" value="Genomic_DNA"/>
</dbReference>
<dbReference type="EMBL" id="SSTE01010310">
    <property type="protein sequence ID" value="KAA0052772.1"/>
    <property type="molecule type" value="Genomic_DNA"/>
</dbReference>
<dbReference type="EC" id="2.3.2.27" evidence="2"/>
<comment type="catalytic activity">
    <reaction evidence="1">
        <text>S-ubiquitinyl-[E2 ubiquitin-conjugating enzyme]-L-cysteine + [acceptor protein]-L-lysine = [E2 ubiquitin-conjugating enzyme]-L-cysteine + N(6)-ubiquitinyl-[acceptor protein]-L-lysine.</text>
        <dbReference type="EC" id="2.3.2.27"/>
    </reaction>
</comment>
<evidence type="ECO:0000259" key="7">
    <source>
        <dbReference type="PROSITE" id="PS50089"/>
    </source>
</evidence>
<dbReference type="PANTHER" id="PTHR15710">
    <property type="entry name" value="E3 UBIQUITIN-PROTEIN LIGASE PRAJA"/>
    <property type="match status" value="1"/>
</dbReference>
<reference evidence="10 11" key="1">
    <citation type="submission" date="2019-08" db="EMBL/GenBank/DDBJ databases">
        <title>Draft genome sequences of two oriental melons (Cucumis melo L. var makuwa).</title>
        <authorList>
            <person name="Kwon S.-Y."/>
        </authorList>
    </citation>
    <scope>NUCLEOTIDE SEQUENCE [LARGE SCALE GENOMIC DNA]</scope>
    <source>
        <strain evidence="11">cv. Chang Bougi</strain>
        <strain evidence="10">cv. SW 3</strain>
        <tissue evidence="8">Leaf</tissue>
    </source>
</reference>
<dbReference type="GO" id="GO:0061630">
    <property type="term" value="F:ubiquitin protein ligase activity"/>
    <property type="evidence" value="ECO:0007669"/>
    <property type="project" value="UniProtKB-EC"/>
</dbReference>
<dbReference type="InterPro" id="IPR001841">
    <property type="entry name" value="Znf_RING"/>
</dbReference>
<evidence type="ECO:0000313" key="8">
    <source>
        <dbReference type="EMBL" id="KAA0052772.1"/>
    </source>
</evidence>
<gene>
    <name evidence="9" type="ORF">E5676_scaffold1856G00100</name>
    <name evidence="8" type="ORF">E6C27_scaffold43055G00260</name>
</gene>
<dbReference type="CDD" id="cd16448">
    <property type="entry name" value="RING-H2"/>
    <property type="match status" value="1"/>
</dbReference>
<dbReference type="GO" id="GO:0016567">
    <property type="term" value="P:protein ubiquitination"/>
    <property type="evidence" value="ECO:0007669"/>
    <property type="project" value="TreeGrafter"/>
</dbReference>
<dbReference type="GO" id="GO:0005737">
    <property type="term" value="C:cytoplasm"/>
    <property type="evidence" value="ECO:0007669"/>
    <property type="project" value="TreeGrafter"/>
</dbReference>
<evidence type="ECO:0000256" key="2">
    <source>
        <dbReference type="ARBA" id="ARBA00012483"/>
    </source>
</evidence>
<accession>A0A5A7UAN0</accession>
<sequence>MSNPIRFTRRRHIARHDRSLQNRSRLRGHPFPPLPPNELLPYDVIHPFRRRVLRDERVIPEEDPASEEVDGYEEEELEGDCCICWEELNEEPNEKGKKEVCRVKCGHVYHKSCILAWVRRNLSCPLCRRKIELCNVD</sequence>
<evidence type="ECO:0000256" key="4">
    <source>
        <dbReference type="ARBA" id="ARBA00022771"/>
    </source>
</evidence>
<proteinExistence type="predicted"/>
<name>A0A5A7UAN0_CUCMM</name>
<keyword evidence="4 6" id="KW-0863">Zinc-finger</keyword>
<evidence type="ECO:0000256" key="5">
    <source>
        <dbReference type="ARBA" id="ARBA00022833"/>
    </source>
</evidence>
<evidence type="ECO:0000313" key="10">
    <source>
        <dbReference type="Proteomes" id="UP000321393"/>
    </source>
</evidence>
<organism evidence="8 10">
    <name type="scientific">Cucumis melo var. makuwa</name>
    <name type="common">Oriental melon</name>
    <dbReference type="NCBI Taxonomy" id="1194695"/>
    <lineage>
        <taxon>Eukaryota</taxon>
        <taxon>Viridiplantae</taxon>
        <taxon>Streptophyta</taxon>
        <taxon>Embryophyta</taxon>
        <taxon>Tracheophyta</taxon>
        <taxon>Spermatophyta</taxon>
        <taxon>Magnoliopsida</taxon>
        <taxon>eudicotyledons</taxon>
        <taxon>Gunneridae</taxon>
        <taxon>Pentapetalae</taxon>
        <taxon>rosids</taxon>
        <taxon>fabids</taxon>
        <taxon>Cucurbitales</taxon>
        <taxon>Cucurbitaceae</taxon>
        <taxon>Benincaseae</taxon>
        <taxon>Cucumis</taxon>
    </lineage>
</organism>
<comment type="caution">
    <text evidence="8">The sequence shown here is derived from an EMBL/GenBank/DDBJ whole genome shotgun (WGS) entry which is preliminary data.</text>
</comment>
<dbReference type="SUPFAM" id="SSF57850">
    <property type="entry name" value="RING/U-box"/>
    <property type="match status" value="1"/>
</dbReference>